<keyword evidence="1" id="KW-0479">Metal-binding</keyword>
<feature type="region of interest" description="Disordered" evidence="4">
    <location>
        <begin position="1"/>
        <end position="108"/>
    </location>
</feature>
<feature type="compositionally biased region" description="Polar residues" evidence="4">
    <location>
        <begin position="342"/>
        <end position="351"/>
    </location>
</feature>
<evidence type="ECO:0000313" key="7">
    <source>
        <dbReference type="Proteomes" id="UP000053477"/>
    </source>
</evidence>
<dbReference type="AlphaFoldDB" id="A0A0H2S1F6"/>
<name>A0A0H2S1F6_9AGAM</name>
<evidence type="ECO:0000256" key="1">
    <source>
        <dbReference type="ARBA" id="ARBA00022723"/>
    </source>
</evidence>
<accession>A0A0H2S1F6</accession>
<reference evidence="6 7" key="1">
    <citation type="submission" date="2015-04" db="EMBL/GenBank/DDBJ databases">
        <title>Complete genome sequence of Schizopora paradoxa KUC8140, a cosmopolitan wood degrader in East Asia.</title>
        <authorList>
            <consortium name="DOE Joint Genome Institute"/>
            <person name="Min B."/>
            <person name="Park H."/>
            <person name="Jang Y."/>
            <person name="Kim J.-J."/>
            <person name="Kim K.H."/>
            <person name="Pangilinan J."/>
            <person name="Lipzen A."/>
            <person name="Riley R."/>
            <person name="Grigoriev I.V."/>
            <person name="Spatafora J.W."/>
            <person name="Choi I.-G."/>
        </authorList>
    </citation>
    <scope>NUCLEOTIDE SEQUENCE [LARGE SCALE GENOMIC DNA]</scope>
    <source>
        <strain evidence="6 7">KUC8140</strain>
    </source>
</reference>
<dbReference type="Gene3D" id="3.30.40.10">
    <property type="entry name" value="Zinc/RING finger domain, C3HC4 (zinc finger)"/>
    <property type="match status" value="1"/>
</dbReference>
<feature type="compositionally biased region" description="Basic and acidic residues" evidence="4">
    <location>
        <begin position="367"/>
        <end position="379"/>
    </location>
</feature>
<feature type="compositionally biased region" description="Polar residues" evidence="4">
    <location>
        <begin position="46"/>
        <end position="63"/>
    </location>
</feature>
<organism evidence="6 7">
    <name type="scientific">Schizopora paradoxa</name>
    <dbReference type="NCBI Taxonomy" id="27342"/>
    <lineage>
        <taxon>Eukaryota</taxon>
        <taxon>Fungi</taxon>
        <taxon>Dikarya</taxon>
        <taxon>Basidiomycota</taxon>
        <taxon>Agaricomycotina</taxon>
        <taxon>Agaricomycetes</taxon>
        <taxon>Hymenochaetales</taxon>
        <taxon>Schizoporaceae</taxon>
        <taxon>Schizopora</taxon>
    </lineage>
</organism>
<evidence type="ECO:0000256" key="2">
    <source>
        <dbReference type="ARBA" id="ARBA00022771"/>
    </source>
</evidence>
<feature type="compositionally biased region" description="Polar residues" evidence="4">
    <location>
        <begin position="120"/>
        <end position="147"/>
    </location>
</feature>
<feature type="compositionally biased region" description="Polar residues" evidence="4">
    <location>
        <begin position="386"/>
        <end position="396"/>
    </location>
</feature>
<keyword evidence="7" id="KW-1185">Reference proteome</keyword>
<dbReference type="InterPro" id="IPR011011">
    <property type="entry name" value="Znf_FYVE_PHD"/>
</dbReference>
<sequence length="553" mass="59485">MNYNDNQDPSRLFSPRQGDQQGLANFGRPNPPTAAGRRFPDGFQPTGIQSSGDHSRPTLPSGSRHSDAYTYPMSGGIPQAHAMNRIPSGQSSMDMHGMGHDPTSYSASNTMRHASNQFQNQYPDDQRGRQPNTISSMTHSQQPTNLYSSSHGGGSSGRHLGMDDSHVLAGYPPGTNAHGRNDSVASDPHGIQNYPLSAPIRSESYSAMQLDQRDSDGSRHRNRSATMPVVQQHASQSQIPTSVPYDPLALPSYSSNPSQGIRPVSSSAPVPSTLSAPATSSASATMVCNCGLPYVDGRLIQCITCVQTFHMTCCHIHANNPASWKCWMCFSPNSAAPKLHSTIPSGTNSAPGMSVPSTSMPTSSISSDRDRNKPRHDVSPHPPGSHQHSTTNSSNRRANDIVEGSYEGSRQYRPTAEGYHTSSSSHVPPQPPPISSTQSLYPSQSGAVSLSSKIPNGYSSASASWNASGVQSSSSHPAAFPERPPPPIRAGTLPPPPLPQTTTANRPRNPNPCGYCQEHRIRVRRPNFFLILSLTFESSSSVRRRTSLLEDFM</sequence>
<keyword evidence="2" id="KW-0863">Zinc-finger</keyword>
<gene>
    <name evidence="6" type="ORF">SCHPADRAFT_132020</name>
</gene>
<feature type="compositionally biased region" description="Polar residues" evidence="4">
    <location>
        <begin position="232"/>
        <end position="241"/>
    </location>
</feature>
<feature type="domain" description="Zinc finger PHD-type" evidence="5">
    <location>
        <begin position="287"/>
        <end position="330"/>
    </location>
</feature>
<feature type="compositionally biased region" description="Low complexity" evidence="4">
    <location>
        <begin position="263"/>
        <end position="277"/>
    </location>
</feature>
<feature type="region of interest" description="Disordered" evidence="4">
    <location>
        <begin position="341"/>
        <end position="513"/>
    </location>
</feature>
<dbReference type="InterPro" id="IPR013083">
    <property type="entry name" value="Znf_RING/FYVE/PHD"/>
</dbReference>
<proteinExistence type="predicted"/>
<dbReference type="GO" id="GO:0008270">
    <property type="term" value="F:zinc ion binding"/>
    <property type="evidence" value="ECO:0007669"/>
    <property type="project" value="UniProtKB-KW"/>
</dbReference>
<feature type="compositionally biased region" description="Low complexity" evidence="4">
    <location>
        <begin position="353"/>
        <end position="366"/>
    </location>
</feature>
<dbReference type="STRING" id="27342.A0A0H2S1F6"/>
<dbReference type="Proteomes" id="UP000053477">
    <property type="component" value="Unassembled WGS sequence"/>
</dbReference>
<dbReference type="SMART" id="SM00249">
    <property type="entry name" value="PHD"/>
    <property type="match status" value="1"/>
</dbReference>
<evidence type="ECO:0000256" key="3">
    <source>
        <dbReference type="ARBA" id="ARBA00022833"/>
    </source>
</evidence>
<dbReference type="InterPro" id="IPR001965">
    <property type="entry name" value="Znf_PHD"/>
</dbReference>
<evidence type="ECO:0000259" key="5">
    <source>
        <dbReference type="SMART" id="SM00249"/>
    </source>
</evidence>
<keyword evidence="3" id="KW-0862">Zinc</keyword>
<evidence type="ECO:0000256" key="4">
    <source>
        <dbReference type="SAM" id="MobiDB-lite"/>
    </source>
</evidence>
<evidence type="ECO:0000313" key="6">
    <source>
        <dbReference type="EMBL" id="KLO18160.1"/>
    </source>
</evidence>
<dbReference type="EMBL" id="KQ085897">
    <property type="protein sequence ID" value="KLO18160.1"/>
    <property type="molecule type" value="Genomic_DNA"/>
</dbReference>
<dbReference type="InParanoid" id="A0A0H2S1F6"/>
<protein>
    <recommendedName>
        <fullName evidence="5">Zinc finger PHD-type domain-containing protein</fullName>
    </recommendedName>
</protein>
<feature type="compositionally biased region" description="Pro residues" evidence="4">
    <location>
        <begin position="482"/>
        <end position="499"/>
    </location>
</feature>
<dbReference type="SUPFAM" id="SSF57903">
    <property type="entry name" value="FYVE/PHD zinc finger"/>
    <property type="match status" value="1"/>
</dbReference>
<feature type="region of interest" description="Disordered" evidence="4">
    <location>
        <begin position="120"/>
        <end position="277"/>
    </location>
</feature>
<feature type="compositionally biased region" description="Polar residues" evidence="4">
    <location>
        <begin position="440"/>
        <end position="476"/>
    </location>
</feature>